<reference evidence="3" key="1">
    <citation type="submission" date="2015-09" db="EMBL/GenBank/DDBJ databases">
        <authorList>
            <person name="Rodrigo-Torres Lidia"/>
            <person name="Arahal R.David."/>
        </authorList>
    </citation>
    <scope>NUCLEOTIDE SEQUENCE [LARGE SCALE GENOMIC DNA]</scope>
    <source>
        <strain evidence="3">CECT 7735</strain>
    </source>
</reference>
<feature type="signal peptide" evidence="1">
    <location>
        <begin position="1"/>
        <end position="22"/>
    </location>
</feature>
<dbReference type="GeneID" id="83879776"/>
<proteinExistence type="predicted"/>
<dbReference type="RefSeq" id="WP_058309904.1">
    <property type="nucleotide sequence ID" value="NZ_CYTW01000001.1"/>
</dbReference>
<gene>
    <name evidence="2" type="ORF">PH7735_00697</name>
</gene>
<name>A0A0P1I2T5_9RHOB</name>
<evidence type="ECO:0000256" key="1">
    <source>
        <dbReference type="SAM" id="SignalP"/>
    </source>
</evidence>
<protein>
    <submittedName>
        <fullName evidence="2">Uncharacterized protein</fullName>
    </submittedName>
</protein>
<accession>A0A0P1I2T5</accession>
<dbReference type="Proteomes" id="UP000051870">
    <property type="component" value="Unassembled WGS sequence"/>
</dbReference>
<keyword evidence="1" id="KW-0732">Signal</keyword>
<evidence type="ECO:0000313" key="3">
    <source>
        <dbReference type="Proteomes" id="UP000051870"/>
    </source>
</evidence>
<organism evidence="2 3">
    <name type="scientific">Shimia thalassica</name>
    <dbReference type="NCBI Taxonomy" id="1715693"/>
    <lineage>
        <taxon>Bacteria</taxon>
        <taxon>Pseudomonadati</taxon>
        <taxon>Pseudomonadota</taxon>
        <taxon>Alphaproteobacteria</taxon>
        <taxon>Rhodobacterales</taxon>
        <taxon>Roseobacteraceae</taxon>
    </lineage>
</organism>
<evidence type="ECO:0000313" key="2">
    <source>
        <dbReference type="EMBL" id="CUJ86999.1"/>
    </source>
</evidence>
<dbReference type="STRING" id="1715693.PH7735_00697"/>
<sequence>MHQMTRRSALALLFGAPVMALAHGGHSTAKIRATAKVLKNRNRVVTLKLTVLNTASTALILEDVSVAGAEVLSTKGAAKAAGFDVIEMVVRLRFSNDVPDEFTVVLDFGEQGQAHVSASP</sequence>
<dbReference type="EMBL" id="CYTW01000001">
    <property type="protein sequence ID" value="CUJ86999.1"/>
    <property type="molecule type" value="Genomic_DNA"/>
</dbReference>
<keyword evidence="3" id="KW-1185">Reference proteome</keyword>
<feature type="chain" id="PRO_5006064822" evidence="1">
    <location>
        <begin position="23"/>
        <end position="120"/>
    </location>
</feature>
<dbReference type="AlphaFoldDB" id="A0A0P1I2T5"/>